<proteinExistence type="predicted"/>
<dbReference type="Proteomes" id="UP001431783">
    <property type="component" value="Unassembled WGS sequence"/>
</dbReference>
<reference evidence="1 2" key="1">
    <citation type="submission" date="2023-03" db="EMBL/GenBank/DDBJ databases">
        <title>Genome insight into feeding habits of ladybird beetles.</title>
        <authorList>
            <person name="Li H.-S."/>
            <person name="Huang Y.-H."/>
            <person name="Pang H."/>
        </authorList>
    </citation>
    <scope>NUCLEOTIDE SEQUENCE [LARGE SCALE GENOMIC DNA]</scope>
    <source>
        <strain evidence="1">SYSU_2023b</strain>
        <tissue evidence="1">Whole body</tissue>
    </source>
</reference>
<comment type="caution">
    <text evidence="1">The sequence shown here is derived from an EMBL/GenBank/DDBJ whole genome shotgun (WGS) entry which is preliminary data.</text>
</comment>
<dbReference type="EMBL" id="JARQZJ010000003">
    <property type="protein sequence ID" value="KAK9870513.1"/>
    <property type="molecule type" value="Genomic_DNA"/>
</dbReference>
<evidence type="ECO:0000313" key="1">
    <source>
        <dbReference type="EMBL" id="KAK9870513.1"/>
    </source>
</evidence>
<sequence length="171" mass="19449">MILRYILPSFLLCAVGFDVVVPVRLVIFSPIKQFFQNGSPATTVNKLPPVLEFILQRIQSANSNFVHEDLSRPPTWEKPVYTLSPAEEEFFYGTSPSTPLPHAAAVVEEEVTTSRYDRFEYDDLDNTTEIFFEKITGNPKPTLTNNNPIVVYKSEMTQETMVLDQKVGKEE</sequence>
<keyword evidence="2" id="KW-1185">Reference proteome</keyword>
<protein>
    <submittedName>
        <fullName evidence="1">Uncharacterized protein</fullName>
    </submittedName>
</protein>
<accession>A0AAW1TQ41</accession>
<name>A0AAW1TQ41_9CUCU</name>
<dbReference type="AlphaFoldDB" id="A0AAW1TQ41"/>
<organism evidence="1 2">
    <name type="scientific">Henosepilachna vigintioctopunctata</name>
    <dbReference type="NCBI Taxonomy" id="420089"/>
    <lineage>
        <taxon>Eukaryota</taxon>
        <taxon>Metazoa</taxon>
        <taxon>Ecdysozoa</taxon>
        <taxon>Arthropoda</taxon>
        <taxon>Hexapoda</taxon>
        <taxon>Insecta</taxon>
        <taxon>Pterygota</taxon>
        <taxon>Neoptera</taxon>
        <taxon>Endopterygota</taxon>
        <taxon>Coleoptera</taxon>
        <taxon>Polyphaga</taxon>
        <taxon>Cucujiformia</taxon>
        <taxon>Coccinelloidea</taxon>
        <taxon>Coccinellidae</taxon>
        <taxon>Epilachninae</taxon>
        <taxon>Epilachnini</taxon>
        <taxon>Henosepilachna</taxon>
    </lineage>
</organism>
<gene>
    <name evidence="1" type="ORF">WA026_008070</name>
</gene>
<evidence type="ECO:0000313" key="2">
    <source>
        <dbReference type="Proteomes" id="UP001431783"/>
    </source>
</evidence>